<accession>A0AAP4A2B8</accession>
<dbReference type="RefSeq" id="WP_028542482.1">
    <property type="nucleotide sequence ID" value="NZ_JARVWT010000014.1"/>
</dbReference>
<gene>
    <name evidence="2" type="ORF">QDS18_24105</name>
</gene>
<comment type="caution">
    <text evidence="2">The sequence shown here is derived from an EMBL/GenBank/DDBJ whole genome shotgun (WGS) entry which is preliminary data.</text>
</comment>
<keyword evidence="1" id="KW-0812">Transmembrane</keyword>
<dbReference type="EMBL" id="JARVWT010000014">
    <property type="protein sequence ID" value="MDH2333956.1"/>
    <property type="molecule type" value="Genomic_DNA"/>
</dbReference>
<name>A0AAP4A2B8_PAEPO</name>
<evidence type="ECO:0000256" key="1">
    <source>
        <dbReference type="SAM" id="Phobius"/>
    </source>
</evidence>
<keyword evidence="1" id="KW-0472">Membrane</keyword>
<sequence>MAIVKVILPISSIAFFKGAGIKVIILIGAACAGMFGVIGKFFAKLFRKKKSESMHNETNAQDQSETLQ</sequence>
<dbReference type="AlphaFoldDB" id="A0AAP4A2B8"/>
<protein>
    <submittedName>
        <fullName evidence="2">Uncharacterized protein</fullName>
    </submittedName>
</protein>
<evidence type="ECO:0000313" key="3">
    <source>
        <dbReference type="Proteomes" id="UP001229409"/>
    </source>
</evidence>
<dbReference type="Proteomes" id="UP001229409">
    <property type="component" value="Unassembled WGS sequence"/>
</dbReference>
<keyword evidence="1" id="KW-1133">Transmembrane helix</keyword>
<organism evidence="2 3">
    <name type="scientific">Paenibacillus polymyxa</name>
    <name type="common">Bacillus polymyxa</name>
    <dbReference type="NCBI Taxonomy" id="1406"/>
    <lineage>
        <taxon>Bacteria</taxon>
        <taxon>Bacillati</taxon>
        <taxon>Bacillota</taxon>
        <taxon>Bacilli</taxon>
        <taxon>Bacillales</taxon>
        <taxon>Paenibacillaceae</taxon>
        <taxon>Paenibacillus</taxon>
    </lineage>
</organism>
<reference evidence="2" key="1">
    <citation type="submission" date="2023-04" db="EMBL/GenBank/DDBJ databases">
        <title>Uncovering the Secrets of Slow-Growing Bacteria in Tropical Savanna Soil through Cultivation and Genomic Analysis.</title>
        <authorList>
            <person name="Goncalves O.S."/>
            <person name="Santana M.F."/>
        </authorList>
    </citation>
    <scope>NUCLEOTIDE SEQUENCE</scope>
    <source>
        <strain evidence="2">ANTI</strain>
    </source>
</reference>
<evidence type="ECO:0000313" key="2">
    <source>
        <dbReference type="EMBL" id="MDH2333956.1"/>
    </source>
</evidence>
<proteinExistence type="predicted"/>
<feature type="transmembrane region" description="Helical" evidence="1">
    <location>
        <begin position="20"/>
        <end position="43"/>
    </location>
</feature>